<dbReference type="GO" id="GO:0046872">
    <property type="term" value="F:metal ion binding"/>
    <property type="evidence" value="ECO:0007669"/>
    <property type="project" value="UniProtKB-KW"/>
</dbReference>
<keyword evidence="5 7" id="KW-0378">Hydrolase</keyword>
<feature type="domain" description="Metallo-beta-lactamase" evidence="8">
    <location>
        <begin position="14"/>
        <end position="172"/>
    </location>
</feature>
<comment type="similarity">
    <text evidence="3 7">Belongs to the metallo-beta-lactamase superfamily. Glyoxalase II family.</text>
</comment>
<reference evidence="9 10" key="1">
    <citation type="journal article" date="2014" name="Genome Announc.">
        <title>Draft Genome Sequence of Lutibaculum baratangense Strain AMV1T, Isolated from a Mud Volcano in Andamans, India.</title>
        <authorList>
            <person name="Singh A."/>
            <person name="Sreenivas A."/>
            <person name="Sathyanarayana Reddy G."/>
            <person name="Pinnaka A.K."/>
            <person name="Shivaji S."/>
        </authorList>
    </citation>
    <scope>NUCLEOTIDE SEQUENCE [LARGE SCALE GENOMIC DNA]</scope>
    <source>
        <strain evidence="9 10">AMV1</strain>
    </source>
</reference>
<comment type="cofactor">
    <cofactor evidence="7">
        <name>Zn(2+)</name>
        <dbReference type="ChEBI" id="CHEBI:29105"/>
    </cofactor>
    <text evidence="7">Binds 2 Zn(2+) ions per subunit.</text>
</comment>
<evidence type="ECO:0000256" key="3">
    <source>
        <dbReference type="ARBA" id="ARBA00006759"/>
    </source>
</evidence>
<dbReference type="PANTHER" id="PTHR43705">
    <property type="entry name" value="HYDROXYACYLGLUTATHIONE HYDROLASE"/>
    <property type="match status" value="1"/>
</dbReference>
<dbReference type="OrthoDB" id="9802248at2"/>
<dbReference type="SUPFAM" id="SSF56281">
    <property type="entry name" value="Metallo-hydrolase/oxidoreductase"/>
    <property type="match status" value="1"/>
</dbReference>
<keyword evidence="4 7" id="KW-0479">Metal-binding</keyword>
<dbReference type="InterPro" id="IPR001279">
    <property type="entry name" value="Metallo-B-lactamas"/>
</dbReference>
<dbReference type="InterPro" id="IPR050110">
    <property type="entry name" value="Glyoxalase_II_hydrolase"/>
</dbReference>
<feature type="binding site" evidence="7">
    <location>
        <position position="134"/>
    </location>
    <ligand>
        <name>Zn(2+)</name>
        <dbReference type="ChEBI" id="CHEBI:29105"/>
        <label>1</label>
    </ligand>
</feature>
<dbReference type="PANTHER" id="PTHR43705:SF1">
    <property type="entry name" value="HYDROXYACYLGLUTATHIONE HYDROLASE GLOB"/>
    <property type="match status" value="1"/>
</dbReference>
<dbReference type="Pfam" id="PF00753">
    <property type="entry name" value="Lactamase_B"/>
    <property type="match status" value="1"/>
</dbReference>
<dbReference type="PATRIC" id="fig|631454.5.peg.2464"/>
<feature type="binding site" evidence="7">
    <location>
        <position position="59"/>
    </location>
    <ligand>
        <name>Zn(2+)</name>
        <dbReference type="ChEBI" id="CHEBI:29105"/>
        <label>1</label>
    </ligand>
</feature>
<dbReference type="CDD" id="cd07723">
    <property type="entry name" value="hydroxyacylglutathione_hydrolase_MBL-fold"/>
    <property type="match status" value="1"/>
</dbReference>
<keyword evidence="6 7" id="KW-0862">Zinc</keyword>
<comment type="catalytic activity">
    <reaction evidence="1 7">
        <text>an S-(2-hydroxyacyl)glutathione + H2O = a 2-hydroxy carboxylate + glutathione + H(+)</text>
        <dbReference type="Rhea" id="RHEA:21864"/>
        <dbReference type="ChEBI" id="CHEBI:15377"/>
        <dbReference type="ChEBI" id="CHEBI:15378"/>
        <dbReference type="ChEBI" id="CHEBI:57925"/>
        <dbReference type="ChEBI" id="CHEBI:58896"/>
        <dbReference type="ChEBI" id="CHEBI:71261"/>
        <dbReference type="EC" id="3.1.2.6"/>
    </reaction>
</comment>
<feature type="binding site" evidence="7">
    <location>
        <position position="62"/>
    </location>
    <ligand>
        <name>Zn(2+)</name>
        <dbReference type="ChEBI" id="CHEBI:29105"/>
        <label>2</label>
    </ligand>
</feature>
<comment type="subunit">
    <text evidence="7">Monomer.</text>
</comment>
<dbReference type="UniPathway" id="UPA00619">
    <property type="reaction ID" value="UER00676"/>
</dbReference>
<evidence type="ECO:0000259" key="8">
    <source>
        <dbReference type="SMART" id="SM00849"/>
    </source>
</evidence>
<dbReference type="InterPro" id="IPR017782">
    <property type="entry name" value="Hydroxyacylglutathione_Hdrlase"/>
</dbReference>
<dbReference type="HAMAP" id="MF_01374">
    <property type="entry name" value="Glyoxalase_2"/>
    <property type="match status" value="1"/>
</dbReference>
<dbReference type="eggNOG" id="COG0491">
    <property type="taxonomic scope" value="Bacteria"/>
</dbReference>
<accession>V4RD21</accession>
<dbReference type="EMBL" id="AWXZ01000035">
    <property type="protein sequence ID" value="ESR24046.1"/>
    <property type="molecule type" value="Genomic_DNA"/>
</dbReference>
<evidence type="ECO:0000313" key="10">
    <source>
        <dbReference type="Proteomes" id="UP000017819"/>
    </source>
</evidence>
<protein>
    <recommendedName>
        <fullName evidence="7">Hydroxyacylglutathione hydrolase</fullName>
        <ecNumber evidence="7">3.1.2.6</ecNumber>
    </recommendedName>
    <alternativeName>
        <fullName evidence="7">Glyoxalase II</fullName>
        <shortName evidence="7">Glx II</shortName>
    </alternativeName>
</protein>
<dbReference type="Gene3D" id="3.60.15.10">
    <property type="entry name" value="Ribonuclease Z/Hydroxyacylglutathione hydrolase-like"/>
    <property type="match status" value="1"/>
</dbReference>
<dbReference type="Proteomes" id="UP000017819">
    <property type="component" value="Unassembled WGS sequence"/>
</dbReference>
<comment type="caution">
    <text evidence="9">The sequence shown here is derived from an EMBL/GenBank/DDBJ whole genome shotgun (WGS) entry which is preliminary data.</text>
</comment>
<name>V4RD21_9HYPH</name>
<evidence type="ECO:0000256" key="2">
    <source>
        <dbReference type="ARBA" id="ARBA00004963"/>
    </source>
</evidence>
<dbReference type="GO" id="GO:0019243">
    <property type="term" value="P:methylglyoxal catabolic process to D-lactate via S-lactoyl-glutathione"/>
    <property type="evidence" value="ECO:0007669"/>
    <property type="project" value="UniProtKB-UniRule"/>
</dbReference>
<evidence type="ECO:0000256" key="5">
    <source>
        <dbReference type="ARBA" id="ARBA00022801"/>
    </source>
</evidence>
<dbReference type="NCBIfam" id="TIGR03413">
    <property type="entry name" value="GSH_gloB"/>
    <property type="match status" value="1"/>
</dbReference>
<evidence type="ECO:0000313" key="9">
    <source>
        <dbReference type="EMBL" id="ESR24046.1"/>
    </source>
</evidence>
<sequence length="256" mass="27600">MARLDIRMFPCLSDNYGVLIKELDSGAAAAIDAPDGTAVIEAAEAAGWDLTHILVTHSHADHVQGIEAVKARFGCRVVGPKGEADSIPGIDDTVAHGDRYAFGGLTAEIIETPGHTTAPATWYFPEADVVFTGDTLFALGCGRVFTGSMEDMWESLQKLARLPKETLVYCGHEYTVANAKFALTIEPHNHHLQARADEANRKRSEGEPTLPTTIGGELLANPFMRADRPEVADAVGMTGADPAKVFAEIRRRKDAF</sequence>
<feature type="binding site" evidence="7">
    <location>
        <position position="61"/>
    </location>
    <ligand>
        <name>Zn(2+)</name>
        <dbReference type="ChEBI" id="CHEBI:29105"/>
        <label>2</label>
    </ligand>
</feature>
<gene>
    <name evidence="7" type="primary">gloB</name>
    <name evidence="9" type="ORF">N177_2495</name>
</gene>
<evidence type="ECO:0000256" key="4">
    <source>
        <dbReference type="ARBA" id="ARBA00022723"/>
    </source>
</evidence>
<feature type="binding site" evidence="7">
    <location>
        <position position="134"/>
    </location>
    <ligand>
        <name>Zn(2+)</name>
        <dbReference type="ChEBI" id="CHEBI:29105"/>
        <label>2</label>
    </ligand>
</feature>
<dbReference type="InterPro" id="IPR032282">
    <property type="entry name" value="HAGH_C"/>
</dbReference>
<dbReference type="SMART" id="SM00849">
    <property type="entry name" value="Lactamase_B"/>
    <property type="match status" value="1"/>
</dbReference>
<dbReference type="InterPro" id="IPR036866">
    <property type="entry name" value="RibonucZ/Hydroxyglut_hydro"/>
</dbReference>
<organism evidence="9 10">
    <name type="scientific">Lutibaculum baratangense AMV1</name>
    <dbReference type="NCBI Taxonomy" id="631454"/>
    <lineage>
        <taxon>Bacteria</taxon>
        <taxon>Pseudomonadati</taxon>
        <taxon>Pseudomonadota</taxon>
        <taxon>Alphaproteobacteria</taxon>
        <taxon>Hyphomicrobiales</taxon>
        <taxon>Tepidamorphaceae</taxon>
        <taxon>Lutibaculum</taxon>
    </lineage>
</organism>
<evidence type="ECO:0000256" key="6">
    <source>
        <dbReference type="ARBA" id="ARBA00022833"/>
    </source>
</evidence>
<comment type="function">
    <text evidence="7">Thiolesterase that catalyzes the hydrolysis of S-D-lactoyl-glutathione to form glutathione and D-lactic acid.</text>
</comment>
<dbReference type="PIRSF" id="PIRSF005457">
    <property type="entry name" value="Glx"/>
    <property type="match status" value="1"/>
</dbReference>
<dbReference type="STRING" id="631454.N177_2495"/>
<feature type="binding site" evidence="7">
    <location>
        <position position="57"/>
    </location>
    <ligand>
        <name>Zn(2+)</name>
        <dbReference type="ChEBI" id="CHEBI:29105"/>
        <label>1</label>
    </ligand>
</feature>
<evidence type="ECO:0000256" key="1">
    <source>
        <dbReference type="ARBA" id="ARBA00001623"/>
    </source>
</evidence>
<dbReference type="EC" id="3.1.2.6" evidence="7"/>
<comment type="pathway">
    <text evidence="2 7">Secondary metabolite metabolism; methylglyoxal degradation; (R)-lactate from methylglyoxal: step 2/2.</text>
</comment>
<feature type="binding site" evidence="7">
    <location>
        <position position="115"/>
    </location>
    <ligand>
        <name>Zn(2+)</name>
        <dbReference type="ChEBI" id="CHEBI:29105"/>
        <label>1</label>
    </ligand>
</feature>
<dbReference type="AlphaFoldDB" id="V4RD21"/>
<dbReference type="GO" id="GO:0004416">
    <property type="term" value="F:hydroxyacylglutathione hydrolase activity"/>
    <property type="evidence" value="ECO:0007669"/>
    <property type="project" value="UniProtKB-UniRule"/>
</dbReference>
<dbReference type="Pfam" id="PF16123">
    <property type="entry name" value="HAGH_C"/>
    <property type="match status" value="1"/>
</dbReference>
<dbReference type="RefSeq" id="WP_023432624.1">
    <property type="nucleotide sequence ID" value="NZ_AWXZ01000035.1"/>
</dbReference>
<dbReference type="InterPro" id="IPR035680">
    <property type="entry name" value="Clx_II_MBL"/>
</dbReference>
<feature type="binding site" evidence="7">
    <location>
        <position position="172"/>
    </location>
    <ligand>
        <name>Zn(2+)</name>
        <dbReference type="ChEBI" id="CHEBI:29105"/>
        <label>2</label>
    </ligand>
</feature>
<keyword evidence="10" id="KW-1185">Reference proteome</keyword>
<evidence type="ECO:0000256" key="7">
    <source>
        <dbReference type="HAMAP-Rule" id="MF_01374"/>
    </source>
</evidence>
<proteinExistence type="inferred from homology"/>